<dbReference type="InterPro" id="IPR045579">
    <property type="entry name" value="AGK_C"/>
</dbReference>
<accession>A0A2D4PJD7</accession>
<proteinExistence type="predicted"/>
<protein>
    <recommendedName>
        <fullName evidence="1">Acylglycerol kinase C-terminal domain-containing protein</fullName>
    </recommendedName>
</protein>
<reference evidence="2" key="2">
    <citation type="submission" date="2017-11" db="EMBL/GenBank/DDBJ databases">
        <title>Coralsnake Venomics: Analyses of Venom Gland Transcriptomes and Proteomes of Six Brazilian Taxa.</title>
        <authorList>
            <person name="Aird S.D."/>
            <person name="Jorge da Silva N."/>
            <person name="Qiu L."/>
            <person name="Villar-Briones A."/>
            <person name="Aparecida-Saddi V."/>
            <person name="Campos-Telles M.P."/>
            <person name="Grau M."/>
            <person name="Mikheyev A.S."/>
        </authorList>
    </citation>
    <scope>NUCLEOTIDE SEQUENCE</scope>
    <source>
        <tissue evidence="2">Venom_gland</tissue>
    </source>
</reference>
<dbReference type="AlphaFoldDB" id="A0A2D4PJD7"/>
<dbReference type="Pfam" id="PF19712">
    <property type="entry name" value="AGK_C"/>
    <property type="match status" value="1"/>
</dbReference>
<dbReference type="EMBL" id="IACN01070689">
    <property type="protein sequence ID" value="LAB58170.1"/>
    <property type="molecule type" value="Transcribed_RNA"/>
</dbReference>
<feature type="domain" description="Acylglycerol kinase C-terminal" evidence="1">
    <location>
        <begin position="1"/>
        <end position="67"/>
    </location>
</feature>
<dbReference type="GO" id="GO:0046486">
    <property type="term" value="P:glycerolipid metabolic process"/>
    <property type="evidence" value="ECO:0007669"/>
    <property type="project" value="UniProtKB-UniPathway"/>
</dbReference>
<evidence type="ECO:0000313" key="2">
    <source>
        <dbReference type="EMBL" id="LAB58170.1"/>
    </source>
</evidence>
<sequence>MKDPHLCPEGSQCLQASKCVLQLPENTEGSLAIDNEEHEAMTVEVKLLPRKLHFFCDARRKVKCFKHPSLLSTTRIINDQHDVNAINFQEVHEKATVALRIQAHSTGMVSGQCLVLAG</sequence>
<evidence type="ECO:0000259" key="1">
    <source>
        <dbReference type="Pfam" id="PF19712"/>
    </source>
</evidence>
<dbReference type="UniPathway" id="UPA00230"/>
<reference evidence="2" key="1">
    <citation type="submission" date="2017-07" db="EMBL/GenBank/DDBJ databases">
        <authorList>
            <person name="Mikheyev A."/>
            <person name="Grau M."/>
        </authorList>
    </citation>
    <scope>NUCLEOTIDE SEQUENCE</scope>
    <source>
        <tissue evidence="2">Venom_gland</tissue>
    </source>
</reference>
<name>A0A2D4PJD7_MICSU</name>
<organism evidence="2">
    <name type="scientific">Micrurus surinamensis</name>
    <name type="common">Surinam coral snake</name>
    <dbReference type="NCBI Taxonomy" id="129470"/>
    <lineage>
        <taxon>Eukaryota</taxon>
        <taxon>Metazoa</taxon>
        <taxon>Chordata</taxon>
        <taxon>Craniata</taxon>
        <taxon>Vertebrata</taxon>
        <taxon>Euteleostomi</taxon>
        <taxon>Lepidosauria</taxon>
        <taxon>Squamata</taxon>
        <taxon>Bifurcata</taxon>
        <taxon>Unidentata</taxon>
        <taxon>Episquamata</taxon>
        <taxon>Toxicofera</taxon>
        <taxon>Serpentes</taxon>
        <taxon>Colubroidea</taxon>
        <taxon>Elapidae</taxon>
        <taxon>Elapinae</taxon>
        <taxon>Micrurus</taxon>
    </lineage>
</organism>